<name>A0A5B7HQF0_PORTR</name>
<dbReference type="EMBL" id="VSRR010031998">
    <property type="protein sequence ID" value="MPC70938.1"/>
    <property type="molecule type" value="Genomic_DNA"/>
</dbReference>
<keyword evidence="3" id="KW-1185">Reference proteome</keyword>
<protein>
    <submittedName>
        <fullName evidence="2">Uncharacterized protein</fullName>
    </submittedName>
</protein>
<feature type="region of interest" description="Disordered" evidence="1">
    <location>
        <begin position="73"/>
        <end position="106"/>
    </location>
</feature>
<evidence type="ECO:0000313" key="2">
    <source>
        <dbReference type="EMBL" id="MPC70938.1"/>
    </source>
</evidence>
<dbReference type="Proteomes" id="UP000324222">
    <property type="component" value="Unassembled WGS sequence"/>
</dbReference>
<organism evidence="2 3">
    <name type="scientific">Portunus trituberculatus</name>
    <name type="common">Swimming crab</name>
    <name type="synonym">Neptunus trituberculatus</name>
    <dbReference type="NCBI Taxonomy" id="210409"/>
    <lineage>
        <taxon>Eukaryota</taxon>
        <taxon>Metazoa</taxon>
        <taxon>Ecdysozoa</taxon>
        <taxon>Arthropoda</taxon>
        <taxon>Crustacea</taxon>
        <taxon>Multicrustacea</taxon>
        <taxon>Malacostraca</taxon>
        <taxon>Eumalacostraca</taxon>
        <taxon>Eucarida</taxon>
        <taxon>Decapoda</taxon>
        <taxon>Pleocyemata</taxon>
        <taxon>Brachyura</taxon>
        <taxon>Eubrachyura</taxon>
        <taxon>Portunoidea</taxon>
        <taxon>Portunidae</taxon>
        <taxon>Portuninae</taxon>
        <taxon>Portunus</taxon>
    </lineage>
</organism>
<gene>
    <name evidence="2" type="ORF">E2C01_065203</name>
</gene>
<reference evidence="2 3" key="1">
    <citation type="submission" date="2019-05" db="EMBL/GenBank/DDBJ databases">
        <title>Another draft genome of Portunus trituberculatus and its Hox gene families provides insights of decapod evolution.</title>
        <authorList>
            <person name="Jeong J.-H."/>
            <person name="Song I."/>
            <person name="Kim S."/>
            <person name="Choi T."/>
            <person name="Kim D."/>
            <person name="Ryu S."/>
            <person name="Kim W."/>
        </authorList>
    </citation>
    <scope>NUCLEOTIDE SEQUENCE [LARGE SCALE GENOMIC DNA]</scope>
    <source>
        <tissue evidence="2">Muscle</tissue>
    </source>
</reference>
<evidence type="ECO:0000313" key="3">
    <source>
        <dbReference type="Proteomes" id="UP000324222"/>
    </source>
</evidence>
<accession>A0A5B7HQF0</accession>
<comment type="caution">
    <text evidence="2">The sequence shown here is derived from an EMBL/GenBank/DDBJ whole genome shotgun (WGS) entry which is preliminary data.</text>
</comment>
<evidence type="ECO:0000256" key="1">
    <source>
        <dbReference type="SAM" id="MobiDB-lite"/>
    </source>
</evidence>
<proteinExistence type="predicted"/>
<sequence>MTTAHGLQVRSFQVHMSSCASLEAAAVQWNHACFEVRRVSKRTGPNLAHGPSLDILSLRAICFPLTHLVRPGPHDTTMRGCPSEPRAPTDSNTARFPPWYDHELLG</sequence>
<dbReference type="AlphaFoldDB" id="A0A5B7HQF0"/>